<evidence type="ECO:0000313" key="3">
    <source>
        <dbReference type="Proteomes" id="UP000401081"/>
    </source>
</evidence>
<dbReference type="AlphaFoldDB" id="A0A485BML2"/>
<dbReference type="Gene3D" id="3.10.450.50">
    <property type="match status" value="1"/>
</dbReference>
<dbReference type="EMBL" id="CAADJD010000022">
    <property type="protein sequence ID" value="VFS73496.1"/>
    <property type="molecule type" value="Genomic_DNA"/>
</dbReference>
<gene>
    <name evidence="2" type="ORF">NCTC12993_04970</name>
</gene>
<organism evidence="2 3">
    <name type="scientific">Kluyvera cryocrescens</name>
    <name type="common">Kluyvera citrophila</name>
    <dbReference type="NCBI Taxonomy" id="580"/>
    <lineage>
        <taxon>Bacteria</taxon>
        <taxon>Pseudomonadati</taxon>
        <taxon>Pseudomonadota</taxon>
        <taxon>Gammaproteobacteria</taxon>
        <taxon>Enterobacterales</taxon>
        <taxon>Enterobacteriaceae</taxon>
        <taxon>Kluyvera</taxon>
    </lineage>
</organism>
<dbReference type="InterPro" id="IPR032710">
    <property type="entry name" value="NTF2-like_dom_sf"/>
</dbReference>
<dbReference type="Pfam" id="PF13577">
    <property type="entry name" value="SnoaL_4"/>
    <property type="match status" value="1"/>
</dbReference>
<evidence type="ECO:0000259" key="1">
    <source>
        <dbReference type="Pfam" id="PF13577"/>
    </source>
</evidence>
<dbReference type="InterPro" id="IPR037401">
    <property type="entry name" value="SnoaL-like"/>
</dbReference>
<keyword evidence="3" id="KW-1185">Reference proteome</keyword>
<dbReference type="SUPFAM" id="SSF54427">
    <property type="entry name" value="NTF2-like"/>
    <property type="match status" value="1"/>
</dbReference>
<protein>
    <recommendedName>
        <fullName evidence="1">SnoaL-like domain-containing protein</fullName>
    </recommendedName>
</protein>
<name>A0A485BML2_KLUCR</name>
<accession>A0A485BML2</accession>
<feature type="domain" description="SnoaL-like" evidence="1">
    <location>
        <begin position="11"/>
        <end position="145"/>
    </location>
</feature>
<sequence length="189" mass="20973">MTSQDAQRLQQLEDQQAARVCISQYMHLCDRLDDSETVRAIGALFTVDACWEGVGEPYATRLGRHVGRAAITSMMAGYVRKPAHFAMNAHFLCSEALSAAANGELHGRWLMLQTSAFSAGGAHLNAAEINVSFRREAGEMVMHHFTTRNLFSRPVSHWHAEDTLPVPENHQTVEDVQGEWTCSVTTSLM</sequence>
<proteinExistence type="predicted"/>
<evidence type="ECO:0000313" key="2">
    <source>
        <dbReference type="EMBL" id="VFS73496.1"/>
    </source>
</evidence>
<dbReference type="Proteomes" id="UP000401081">
    <property type="component" value="Unassembled WGS sequence"/>
</dbReference>
<reference evidence="2 3" key="1">
    <citation type="submission" date="2019-03" db="EMBL/GenBank/DDBJ databases">
        <authorList>
            <consortium name="Pathogen Informatics"/>
        </authorList>
    </citation>
    <scope>NUCLEOTIDE SEQUENCE [LARGE SCALE GENOMIC DNA]</scope>
    <source>
        <strain evidence="2 3">NCTC12993</strain>
    </source>
</reference>